<evidence type="ECO:0000259" key="6">
    <source>
        <dbReference type="PROSITE" id="PS50949"/>
    </source>
</evidence>
<dbReference type="CDD" id="cd07377">
    <property type="entry name" value="WHTH_GntR"/>
    <property type="match status" value="1"/>
</dbReference>
<reference evidence="7" key="1">
    <citation type="submission" date="2024-05" db="EMBL/GenBank/DDBJ databases">
        <authorList>
            <person name="Kim S."/>
            <person name="Heo J."/>
            <person name="Choi H."/>
            <person name="Choi Y."/>
            <person name="Kwon S.-W."/>
            <person name="Kim Y."/>
        </authorList>
    </citation>
    <scope>NUCLEOTIDE SEQUENCE</scope>
    <source>
        <strain evidence="7">KACC 23699</strain>
    </source>
</reference>
<feature type="domain" description="HTH gntR-type" evidence="6">
    <location>
        <begin position="22"/>
        <end position="90"/>
    </location>
</feature>
<dbReference type="RefSeq" id="WP_406831480.1">
    <property type="nucleotide sequence ID" value="NZ_CP157483.1"/>
</dbReference>
<keyword evidence="4" id="KW-0238">DNA-binding</keyword>
<dbReference type="EMBL" id="CP157483">
    <property type="protein sequence ID" value="XBO44023.1"/>
    <property type="molecule type" value="Genomic_DNA"/>
</dbReference>
<dbReference type="Pfam" id="PF00392">
    <property type="entry name" value="GntR"/>
    <property type="match status" value="1"/>
</dbReference>
<dbReference type="Gene3D" id="1.10.10.10">
    <property type="entry name" value="Winged helix-like DNA-binding domain superfamily/Winged helix DNA-binding domain"/>
    <property type="match status" value="1"/>
</dbReference>
<dbReference type="PRINTS" id="PR00035">
    <property type="entry name" value="HTHGNTR"/>
</dbReference>
<dbReference type="Gene3D" id="3.40.640.10">
    <property type="entry name" value="Type I PLP-dependent aspartate aminotransferase-like (Major domain)"/>
    <property type="match status" value="1"/>
</dbReference>
<keyword evidence="3" id="KW-0805">Transcription regulation</keyword>
<name>A0AAU7JUA0_9MICO</name>
<keyword evidence="2" id="KW-0663">Pyridoxal phosphate</keyword>
<dbReference type="GO" id="GO:0008483">
    <property type="term" value="F:transaminase activity"/>
    <property type="evidence" value="ECO:0007669"/>
    <property type="project" value="UniProtKB-KW"/>
</dbReference>
<evidence type="ECO:0000256" key="1">
    <source>
        <dbReference type="ARBA" id="ARBA00005384"/>
    </source>
</evidence>
<dbReference type="SUPFAM" id="SSF53383">
    <property type="entry name" value="PLP-dependent transferases"/>
    <property type="match status" value="1"/>
</dbReference>
<dbReference type="Pfam" id="PF00155">
    <property type="entry name" value="Aminotran_1_2"/>
    <property type="match status" value="1"/>
</dbReference>
<organism evidence="7">
    <name type="scientific">Pedococcus sp. KACC 23699</name>
    <dbReference type="NCBI Taxonomy" id="3149228"/>
    <lineage>
        <taxon>Bacteria</taxon>
        <taxon>Bacillati</taxon>
        <taxon>Actinomycetota</taxon>
        <taxon>Actinomycetes</taxon>
        <taxon>Micrococcales</taxon>
        <taxon>Intrasporangiaceae</taxon>
        <taxon>Pedococcus</taxon>
    </lineage>
</organism>
<dbReference type="PANTHER" id="PTHR46577:SF1">
    <property type="entry name" value="HTH-TYPE TRANSCRIPTIONAL REGULATORY PROTEIN GABR"/>
    <property type="match status" value="1"/>
</dbReference>
<evidence type="ECO:0000256" key="4">
    <source>
        <dbReference type="ARBA" id="ARBA00023125"/>
    </source>
</evidence>
<dbReference type="PROSITE" id="PS50949">
    <property type="entry name" value="HTH_GNTR"/>
    <property type="match status" value="1"/>
</dbReference>
<evidence type="ECO:0000256" key="3">
    <source>
        <dbReference type="ARBA" id="ARBA00023015"/>
    </source>
</evidence>
<dbReference type="InterPro" id="IPR036390">
    <property type="entry name" value="WH_DNA-bd_sf"/>
</dbReference>
<dbReference type="InterPro" id="IPR051446">
    <property type="entry name" value="HTH_trans_reg/aminotransferase"/>
</dbReference>
<gene>
    <name evidence="7" type="ORF">ABEG17_01465</name>
</gene>
<evidence type="ECO:0000256" key="5">
    <source>
        <dbReference type="ARBA" id="ARBA00023163"/>
    </source>
</evidence>
<keyword evidence="7" id="KW-0808">Transferase</keyword>
<proteinExistence type="inferred from homology"/>
<dbReference type="GO" id="GO:0030170">
    <property type="term" value="F:pyridoxal phosphate binding"/>
    <property type="evidence" value="ECO:0007669"/>
    <property type="project" value="InterPro"/>
</dbReference>
<dbReference type="GO" id="GO:0003677">
    <property type="term" value="F:DNA binding"/>
    <property type="evidence" value="ECO:0007669"/>
    <property type="project" value="UniProtKB-KW"/>
</dbReference>
<dbReference type="InterPro" id="IPR000524">
    <property type="entry name" value="Tscrpt_reg_HTH_GntR"/>
</dbReference>
<dbReference type="InterPro" id="IPR015424">
    <property type="entry name" value="PyrdxlP-dep_Trfase"/>
</dbReference>
<keyword evidence="7" id="KW-0032">Aminotransferase</keyword>
<dbReference type="PANTHER" id="PTHR46577">
    <property type="entry name" value="HTH-TYPE TRANSCRIPTIONAL REGULATORY PROTEIN GABR"/>
    <property type="match status" value="1"/>
</dbReference>
<dbReference type="InterPro" id="IPR036388">
    <property type="entry name" value="WH-like_DNA-bd_sf"/>
</dbReference>
<dbReference type="CDD" id="cd00609">
    <property type="entry name" value="AAT_like"/>
    <property type="match status" value="1"/>
</dbReference>
<dbReference type="InterPro" id="IPR004839">
    <property type="entry name" value="Aminotransferase_I/II_large"/>
</dbReference>
<accession>A0AAU7JUA0</accession>
<dbReference type="AlphaFoldDB" id="A0AAU7JUA0"/>
<dbReference type="GO" id="GO:0003700">
    <property type="term" value="F:DNA-binding transcription factor activity"/>
    <property type="evidence" value="ECO:0007669"/>
    <property type="project" value="InterPro"/>
</dbReference>
<evidence type="ECO:0000256" key="2">
    <source>
        <dbReference type="ARBA" id="ARBA00022898"/>
    </source>
</evidence>
<protein>
    <submittedName>
        <fullName evidence="7">PLP-dependent aminotransferase family protein</fullName>
    </submittedName>
</protein>
<evidence type="ECO:0000313" key="7">
    <source>
        <dbReference type="EMBL" id="XBO44023.1"/>
    </source>
</evidence>
<dbReference type="SUPFAM" id="SSF46785">
    <property type="entry name" value="Winged helix' DNA-binding domain"/>
    <property type="match status" value="1"/>
</dbReference>
<dbReference type="InterPro" id="IPR015421">
    <property type="entry name" value="PyrdxlP-dep_Trfase_major"/>
</dbReference>
<keyword evidence="5" id="KW-0804">Transcription</keyword>
<dbReference type="SMART" id="SM00345">
    <property type="entry name" value="HTH_GNTR"/>
    <property type="match status" value="1"/>
</dbReference>
<sequence>MSPRSLSAARLRPLLGAALDSSPAYRGLADALRLLVADGRIPAGTRLPSERDLTTALGVSRTTVSRAYAELRDRGYLESRQGSGSVVVLPGEAAGRRSGGPLQPTSDQLDGPVIDLTCASMSAPPGTVAAYERALEQLPRYLAGTGYHPLGLLALREALAADFTARGLPTDAEQVMVTSGALAGVAIAARALLSPGDRVMLESPTYPNALETLSRSGARPVALPIGAEGWDLDTAEATLRQTAPRAAYLVPDFHNPTGALMPQEQRARLGRALGQTRTVAIVDETLVELAHDPGLVMPAPLAAHHARTVTVGGASKTFWGGLRVGWLRAPRDLMPSLVTARLTLDLGSPVMEQLVLLDLLGHRDTILEARREAVVTTRDALVGDLASQLPDWRFTVPQGGLCLWAELPEALSTPLTVAADRRGVVLAPGSQFAVDGGMERFLRIPFTGHSPEVVTDAVQRIALAWQDAVTSRPSGRRRPPLVA</sequence>
<comment type="similarity">
    <text evidence="1">In the C-terminal section; belongs to the class-I pyridoxal-phosphate-dependent aminotransferase family.</text>
</comment>